<keyword evidence="3" id="KW-1185">Reference proteome</keyword>
<dbReference type="InParanoid" id="K5XMN6"/>
<dbReference type="HOGENOM" id="CLU_044614_6_1_1"/>
<dbReference type="GeneID" id="18822690"/>
<feature type="transmembrane region" description="Helical" evidence="1">
    <location>
        <begin position="20"/>
        <end position="42"/>
    </location>
</feature>
<keyword evidence="1" id="KW-0812">Transmembrane</keyword>
<feature type="transmembrane region" description="Helical" evidence="1">
    <location>
        <begin position="62"/>
        <end position="83"/>
    </location>
</feature>
<dbReference type="EMBL" id="JH971407">
    <property type="protein sequence ID" value="EKM75865.1"/>
    <property type="molecule type" value="Genomic_DNA"/>
</dbReference>
<dbReference type="KEGG" id="abp:AGABI1DRAFT109121"/>
<evidence type="ECO:0000313" key="3">
    <source>
        <dbReference type="Proteomes" id="UP000008493"/>
    </source>
</evidence>
<dbReference type="OMA" id="HLAENAM"/>
<sequence length="391" mass="43752">MSVSAVTFPRPLLLNTQLELVSPTAVAGTFYGIAFTLFCLYVHSLGPLLRDKDRQGRAKFMLVYSTVIILCGLYVLVSNAWIIQDAYIKHRDYPGGPYIYIVSTYHAQPAIIACLTFDMAIDVLTSAIQIWRVWVIWNATKYAKLIIVFPSLAFLTTASMGLRTLTLDATLPLEEVAQLDARTHLAENAMQGAVTIFCTLSISLFLIFRLWRQEKLFGEIPGSGAYMKIVAILIESYALESIWILIAGILFHPVQLFFAETKPYVELPVEKRMNHKGDSALLVPYVGTDLGRSRRHMEKQVKPPMIDSTIRRNHTTLVLCAAFHFVVSGGTAIDSHIAEYSRYGDMPSRSWSPMLAIAPPPRLLLPALMRIIHPDVITEICAPQQCQGHVQ</sequence>
<dbReference type="AlphaFoldDB" id="K5XMN6"/>
<dbReference type="OrthoDB" id="2796825at2759"/>
<organism evidence="2 3">
    <name type="scientific">Agaricus bisporus var. burnettii (strain JB137-S8 / ATCC MYA-4627 / FGSC 10392)</name>
    <name type="common">White button mushroom</name>
    <dbReference type="NCBI Taxonomy" id="597362"/>
    <lineage>
        <taxon>Eukaryota</taxon>
        <taxon>Fungi</taxon>
        <taxon>Dikarya</taxon>
        <taxon>Basidiomycota</taxon>
        <taxon>Agaricomycotina</taxon>
        <taxon>Agaricomycetes</taxon>
        <taxon>Agaricomycetidae</taxon>
        <taxon>Agaricales</taxon>
        <taxon>Agaricineae</taxon>
        <taxon>Agaricaceae</taxon>
        <taxon>Agaricus</taxon>
    </lineage>
</organism>
<feature type="transmembrane region" description="Helical" evidence="1">
    <location>
        <begin position="142"/>
        <end position="162"/>
    </location>
</feature>
<feature type="transmembrane region" description="Helical" evidence="1">
    <location>
        <begin position="189"/>
        <end position="208"/>
    </location>
</feature>
<evidence type="ECO:0000256" key="1">
    <source>
        <dbReference type="SAM" id="Phobius"/>
    </source>
</evidence>
<accession>K5XMN6</accession>
<reference evidence="3" key="1">
    <citation type="journal article" date="2012" name="Proc. Natl. Acad. Sci. U.S.A.">
        <title>Genome sequence of the button mushroom Agaricus bisporus reveals mechanisms governing adaptation to a humic-rich ecological niche.</title>
        <authorList>
            <person name="Morin E."/>
            <person name="Kohler A."/>
            <person name="Baker A.R."/>
            <person name="Foulongne-Oriol M."/>
            <person name="Lombard V."/>
            <person name="Nagy L.G."/>
            <person name="Ohm R.A."/>
            <person name="Patyshakuliyeva A."/>
            <person name="Brun A."/>
            <person name="Aerts A.L."/>
            <person name="Bailey A.M."/>
            <person name="Billette C."/>
            <person name="Coutinho P.M."/>
            <person name="Deakin G."/>
            <person name="Doddapaneni H."/>
            <person name="Floudas D."/>
            <person name="Grimwood J."/>
            <person name="Hilden K."/>
            <person name="Kuees U."/>
            <person name="LaButti K.M."/>
            <person name="Lapidus A."/>
            <person name="Lindquist E.A."/>
            <person name="Lucas S.M."/>
            <person name="Murat C."/>
            <person name="Riley R.W."/>
            <person name="Salamov A.A."/>
            <person name="Schmutz J."/>
            <person name="Subramanian V."/>
            <person name="Woesten H.A.B."/>
            <person name="Xu J."/>
            <person name="Eastwood D.C."/>
            <person name="Foster G.D."/>
            <person name="Sonnenberg A.S."/>
            <person name="Cullen D."/>
            <person name="de Vries R.P."/>
            <person name="Lundell T."/>
            <person name="Hibbett D.S."/>
            <person name="Henrissat B."/>
            <person name="Burton K.S."/>
            <person name="Kerrigan R.W."/>
            <person name="Challen M.P."/>
            <person name="Grigoriev I.V."/>
            <person name="Martin F."/>
        </authorList>
    </citation>
    <scope>NUCLEOTIDE SEQUENCE [LARGE SCALE GENOMIC DNA]</scope>
    <source>
        <strain evidence="3">JB137-S8 / ATCC MYA-4627 / FGSC 10392</strain>
    </source>
</reference>
<dbReference type="RefSeq" id="XP_007333435.1">
    <property type="nucleotide sequence ID" value="XM_007333373.1"/>
</dbReference>
<dbReference type="eggNOG" id="ENOG502SM10">
    <property type="taxonomic scope" value="Eukaryota"/>
</dbReference>
<gene>
    <name evidence="2" type="ORF">AGABI1DRAFT_109121</name>
</gene>
<feature type="transmembrane region" description="Helical" evidence="1">
    <location>
        <begin position="98"/>
        <end position="121"/>
    </location>
</feature>
<proteinExistence type="predicted"/>
<name>K5XMN6_AGABU</name>
<keyword evidence="1" id="KW-0472">Membrane</keyword>
<protein>
    <submittedName>
        <fullName evidence="2">Uncharacterized protein</fullName>
    </submittedName>
</protein>
<keyword evidence="1" id="KW-1133">Transmembrane helix</keyword>
<feature type="transmembrane region" description="Helical" evidence="1">
    <location>
        <begin position="229"/>
        <end position="251"/>
    </location>
</feature>
<evidence type="ECO:0000313" key="2">
    <source>
        <dbReference type="EMBL" id="EKM75865.1"/>
    </source>
</evidence>
<dbReference type="Proteomes" id="UP000008493">
    <property type="component" value="Unassembled WGS sequence"/>
</dbReference>